<name>A0A914B577_PATMI</name>
<evidence type="ECO:0000313" key="12">
    <source>
        <dbReference type="Proteomes" id="UP000887568"/>
    </source>
</evidence>
<dbReference type="SUPFAM" id="SSF51064">
    <property type="entry name" value="Head domain of nucleotide exchange factor GrpE"/>
    <property type="match status" value="1"/>
</dbReference>
<evidence type="ECO:0000256" key="5">
    <source>
        <dbReference type="ARBA" id="ARBA00023186"/>
    </source>
</evidence>
<dbReference type="AlphaFoldDB" id="A0A914B577"/>
<comment type="function">
    <text evidence="6">Essential component of the PAM complex, a complex required for the translocation of transit peptide-containing proteins from the inner membrane into the mitochondrial matrix in an ATP-dependent manner. Seems to control the nucleotide-dependent binding of mitochondrial HSP70 to substrate proteins.</text>
</comment>
<feature type="region of interest" description="Disordered" evidence="9">
    <location>
        <begin position="31"/>
        <end position="70"/>
    </location>
</feature>
<evidence type="ECO:0000313" key="11">
    <source>
        <dbReference type="EnsemblMetazoa" id="XP_038070965.1"/>
    </source>
</evidence>
<protein>
    <recommendedName>
        <fullName evidence="7">GrpE protein homolog</fullName>
    </recommendedName>
</protein>
<dbReference type="Gene3D" id="3.90.20.20">
    <property type="match status" value="1"/>
</dbReference>
<dbReference type="GO" id="GO:0006457">
    <property type="term" value="P:protein folding"/>
    <property type="evidence" value="ECO:0007669"/>
    <property type="project" value="InterPro"/>
</dbReference>
<evidence type="ECO:0000256" key="9">
    <source>
        <dbReference type="SAM" id="MobiDB-lite"/>
    </source>
</evidence>
<evidence type="ECO:0000256" key="4">
    <source>
        <dbReference type="ARBA" id="ARBA00023128"/>
    </source>
</evidence>
<dbReference type="CDD" id="cd00446">
    <property type="entry name" value="GrpE"/>
    <property type="match status" value="1"/>
</dbReference>
<dbReference type="PROSITE" id="PS01071">
    <property type="entry name" value="GRPE"/>
    <property type="match status" value="1"/>
</dbReference>
<proteinExistence type="inferred from homology"/>
<dbReference type="GO" id="GO:0051082">
    <property type="term" value="F:unfolded protein binding"/>
    <property type="evidence" value="ECO:0007669"/>
    <property type="project" value="TreeGrafter"/>
</dbReference>
<feature type="signal peptide" evidence="10">
    <location>
        <begin position="1"/>
        <end position="22"/>
    </location>
</feature>
<dbReference type="Gene3D" id="2.30.22.10">
    <property type="entry name" value="Head domain of nucleotide exchange factor GrpE"/>
    <property type="match status" value="1"/>
</dbReference>
<keyword evidence="3" id="KW-0809">Transit peptide</keyword>
<feature type="compositionally biased region" description="Polar residues" evidence="9">
    <location>
        <begin position="31"/>
        <end position="50"/>
    </location>
</feature>
<comment type="subcellular location">
    <subcellularLocation>
        <location evidence="1 7">Mitochondrion matrix</location>
    </subcellularLocation>
</comment>
<dbReference type="HAMAP" id="MF_01151">
    <property type="entry name" value="GrpE"/>
    <property type="match status" value="1"/>
</dbReference>
<dbReference type="SUPFAM" id="SSF58014">
    <property type="entry name" value="Coiled-coil domain of nucleotide exchange factor GrpE"/>
    <property type="match status" value="1"/>
</dbReference>
<dbReference type="FunFam" id="3.90.20.20:FF:000003">
    <property type="entry name" value="GrpE protein homolog"/>
    <property type="match status" value="1"/>
</dbReference>
<evidence type="ECO:0000256" key="10">
    <source>
        <dbReference type="SAM" id="SignalP"/>
    </source>
</evidence>
<evidence type="ECO:0000256" key="7">
    <source>
        <dbReference type="RuleBase" id="RU000640"/>
    </source>
</evidence>
<reference evidence="11" key="1">
    <citation type="submission" date="2022-11" db="UniProtKB">
        <authorList>
            <consortium name="EnsemblMetazoa"/>
        </authorList>
    </citation>
    <scope>IDENTIFICATION</scope>
</reference>
<dbReference type="GO" id="GO:0030150">
    <property type="term" value="P:protein import into mitochondrial matrix"/>
    <property type="evidence" value="ECO:0007669"/>
    <property type="project" value="TreeGrafter"/>
</dbReference>
<dbReference type="EnsemblMetazoa" id="XM_038215037.1">
    <property type="protein sequence ID" value="XP_038070965.1"/>
    <property type="gene ID" value="LOC119739906"/>
</dbReference>
<dbReference type="GO" id="GO:0000774">
    <property type="term" value="F:adenyl-nucleotide exchange factor activity"/>
    <property type="evidence" value="ECO:0007669"/>
    <property type="project" value="InterPro"/>
</dbReference>
<dbReference type="RefSeq" id="XP_038070965.1">
    <property type="nucleotide sequence ID" value="XM_038215037.1"/>
</dbReference>
<dbReference type="PANTHER" id="PTHR21237:SF23">
    <property type="entry name" value="GRPE PROTEIN HOMOLOG, MITOCHONDRIAL"/>
    <property type="match status" value="1"/>
</dbReference>
<dbReference type="InterPro" id="IPR009012">
    <property type="entry name" value="GrpE_head"/>
</dbReference>
<dbReference type="GeneID" id="119739906"/>
<dbReference type="GO" id="GO:0001405">
    <property type="term" value="C:PAM complex, Tim23 associated import motor"/>
    <property type="evidence" value="ECO:0007669"/>
    <property type="project" value="TreeGrafter"/>
</dbReference>
<evidence type="ECO:0000256" key="1">
    <source>
        <dbReference type="ARBA" id="ARBA00004305"/>
    </source>
</evidence>
<dbReference type="PANTHER" id="PTHR21237">
    <property type="entry name" value="GRPE PROTEIN"/>
    <property type="match status" value="1"/>
</dbReference>
<evidence type="ECO:0000256" key="2">
    <source>
        <dbReference type="ARBA" id="ARBA00009054"/>
    </source>
</evidence>
<keyword evidence="10" id="KW-0732">Signal</keyword>
<dbReference type="GO" id="GO:0051087">
    <property type="term" value="F:protein-folding chaperone binding"/>
    <property type="evidence" value="ECO:0007669"/>
    <property type="project" value="InterPro"/>
</dbReference>
<accession>A0A914B577</accession>
<dbReference type="FunFam" id="2.30.22.10:FF:000002">
    <property type="entry name" value="GrpE protein homolog"/>
    <property type="match status" value="1"/>
</dbReference>
<dbReference type="Proteomes" id="UP000887568">
    <property type="component" value="Unplaced"/>
</dbReference>
<keyword evidence="5 7" id="KW-0143">Chaperone</keyword>
<dbReference type="OMA" id="NEHHAMF"/>
<evidence type="ECO:0000256" key="3">
    <source>
        <dbReference type="ARBA" id="ARBA00022946"/>
    </source>
</evidence>
<feature type="chain" id="PRO_5037287378" description="GrpE protein homolog" evidence="10">
    <location>
        <begin position="23"/>
        <end position="236"/>
    </location>
</feature>
<dbReference type="Pfam" id="PF01025">
    <property type="entry name" value="GrpE"/>
    <property type="match status" value="1"/>
</dbReference>
<keyword evidence="4 7" id="KW-0496">Mitochondrion</keyword>
<comment type="similarity">
    <text evidence="2 8">Belongs to the GrpE family.</text>
</comment>
<dbReference type="InterPro" id="IPR013805">
    <property type="entry name" value="GrpE_CC"/>
</dbReference>
<dbReference type="GO" id="GO:0042803">
    <property type="term" value="F:protein homodimerization activity"/>
    <property type="evidence" value="ECO:0007669"/>
    <property type="project" value="InterPro"/>
</dbReference>
<evidence type="ECO:0000256" key="6">
    <source>
        <dbReference type="ARBA" id="ARBA00045572"/>
    </source>
</evidence>
<organism evidence="11 12">
    <name type="scientific">Patiria miniata</name>
    <name type="common">Bat star</name>
    <name type="synonym">Asterina miniata</name>
    <dbReference type="NCBI Taxonomy" id="46514"/>
    <lineage>
        <taxon>Eukaryota</taxon>
        <taxon>Metazoa</taxon>
        <taxon>Echinodermata</taxon>
        <taxon>Eleutherozoa</taxon>
        <taxon>Asterozoa</taxon>
        <taxon>Asteroidea</taxon>
        <taxon>Valvatacea</taxon>
        <taxon>Valvatida</taxon>
        <taxon>Asterinidae</taxon>
        <taxon>Patiria</taxon>
    </lineage>
</organism>
<dbReference type="OrthoDB" id="201635at2759"/>
<sequence length="236" mass="26635">MATTMHLRSLARSLLLPRLSTANLCKNNNQRIQWQSTETQEASNSQSTDTKPTDKSPPAEGSKPDEQTDLSAVEKTLKEEKEKLQAQLADVTDKYKRALAETENVRTRYKRQLDDSKLYAIQSFCKDLLEVSDVLDKATDSVPEEELKRKENGSLKTLYQGLQMTGTQLQKVFNKHNLHRIDPMGEKFDPNLHEALFEVPAMEGKNPGEVAVVTKIGYRLHSRTLRPALVGVVKQS</sequence>
<keyword evidence="12" id="KW-1185">Reference proteome</keyword>
<dbReference type="InterPro" id="IPR000740">
    <property type="entry name" value="GrpE"/>
</dbReference>
<evidence type="ECO:0000256" key="8">
    <source>
        <dbReference type="RuleBase" id="RU004478"/>
    </source>
</evidence>
<dbReference type="PRINTS" id="PR00773">
    <property type="entry name" value="GRPEPROTEIN"/>
</dbReference>